<proteinExistence type="predicted"/>
<dbReference type="Gene3D" id="3.30.1380.10">
    <property type="match status" value="1"/>
</dbReference>
<dbReference type="InterPro" id="IPR013230">
    <property type="entry name" value="Peptidase_M15A_C"/>
</dbReference>
<organism evidence="2">
    <name type="scientific">Microviridae sp. ctUND6</name>
    <dbReference type="NCBI Taxonomy" id="2826736"/>
    <lineage>
        <taxon>Viruses</taxon>
        <taxon>Monodnaviria</taxon>
        <taxon>Sangervirae</taxon>
        <taxon>Phixviricota</taxon>
        <taxon>Malgrandaviricetes</taxon>
        <taxon>Petitvirales</taxon>
        <taxon>Microviridae</taxon>
    </lineage>
</organism>
<feature type="domain" description="Peptidase M15A C-terminal" evidence="1">
    <location>
        <begin position="19"/>
        <end position="87"/>
    </location>
</feature>
<evidence type="ECO:0000313" key="2">
    <source>
        <dbReference type="EMBL" id="DAE22700.1"/>
    </source>
</evidence>
<accession>A0A8S5QVM1</accession>
<protein>
    <submittedName>
        <fullName evidence="2">Peptidase</fullName>
    </submittedName>
</protein>
<dbReference type="EMBL" id="BK015737">
    <property type="protein sequence ID" value="DAE22700.1"/>
    <property type="molecule type" value="Genomic_DNA"/>
</dbReference>
<evidence type="ECO:0000259" key="1">
    <source>
        <dbReference type="Pfam" id="PF08291"/>
    </source>
</evidence>
<name>A0A8S5QVM1_9VIRU</name>
<dbReference type="Pfam" id="PF08291">
    <property type="entry name" value="Peptidase_M15_3"/>
    <property type="match status" value="1"/>
</dbReference>
<reference evidence="2" key="1">
    <citation type="journal article" date="2021" name="Proc. Natl. Acad. Sci. U.S.A.">
        <title>A Catalog of Tens of Thousands of Viruses from Human Metagenomes Reveals Hidden Associations with Chronic Diseases.</title>
        <authorList>
            <person name="Tisza M.J."/>
            <person name="Buck C.B."/>
        </authorList>
    </citation>
    <scope>NUCLEOTIDE SEQUENCE</scope>
    <source>
        <strain evidence="2">CtUND6</strain>
    </source>
</reference>
<dbReference type="InterPro" id="IPR009045">
    <property type="entry name" value="Zn_M74/Hedgehog-like"/>
</dbReference>
<sequence length="102" mass="11818">MNTTLMDFICHLLCFNFHFTVTSAKRTPGENKAAGGVFNSQHLVGEAIDLKPYGSTTYNRLLEYIHNYSDNVHVFDQLILYPTFIHISFGERNRHQVIDKRK</sequence>
<dbReference type="SUPFAM" id="SSF55166">
    <property type="entry name" value="Hedgehog/DD-peptidase"/>
    <property type="match status" value="1"/>
</dbReference>